<name>A0ABC8IXP9_ERUVS</name>
<evidence type="ECO:0000313" key="3">
    <source>
        <dbReference type="Proteomes" id="UP001642260"/>
    </source>
</evidence>
<sequence length="207" mass="23631">MLTWHEFWKKVSSSPLSWCFFERLDYLIGPVVLKKSTGAVKSPLKIQTLNPTGSVSSGSSLDDDDDDDVGGDWGFEMRKQRIVEDVDRIEGEGSSCRELARAILKLGEVYERIESAKQEMMIELEKQSMEVSKELELQRMNILMDMQMELEKSKLRKRKAASGYLLLILFLKIVEKQEAMVGSERAVIILNAYVTLHQSGISRIRLL</sequence>
<organism evidence="2 3">
    <name type="scientific">Eruca vesicaria subsp. sativa</name>
    <name type="common">Garden rocket</name>
    <name type="synonym">Eruca sativa</name>
    <dbReference type="NCBI Taxonomy" id="29727"/>
    <lineage>
        <taxon>Eukaryota</taxon>
        <taxon>Viridiplantae</taxon>
        <taxon>Streptophyta</taxon>
        <taxon>Embryophyta</taxon>
        <taxon>Tracheophyta</taxon>
        <taxon>Spermatophyta</taxon>
        <taxon>Magnoliopsida</taxon>
        <taxon>eudicotyledons</taxon>
        <taxon>Gunneridae</taxon>
        <taxon>Pentapetalae</taxon>
        <taxon>rosids</taxon>
        <taxon>malvids</taxon>
        <taxon>Brassicales</taxon>
        <taxon>Brassicaceae</taxon>
        <taxon>Brassiceae</taxon>
        <taxon>Eruca</taxon>
    </lineage>
</organism>
<protein>
    <submittedName>
        <fullName evidence="2">Uncharacterized protein</fullName>
    </submittedName>
</protein>
<keyword evidence="3" id="KW-1185">Reference proteome</keyword>
<reference evidence="2 3" key="1">
    <citation type="submission" date="2022-03" db="EMBL/GenBank/DDBJ databases">
        <authorList>
            <person name="Macdonald S."/>
            <person name="Ahmed S."/>
            <person name="Newling K."/>
        </authorList>
    </citation>
    <scope>NUCLEOTIDE SEQUENCE [LARGE SCALE GENOMIC DNA]</scope>
</reference>
<feature type="coiled-coil region" evidence="1">
    <location>
        <begin position="99"/>
        <end position="130"/>
    </location>
</feature>
<comment type="caution">
    <text evidence="2">The sequence shown here is derived from an EMBL/GenBank/DDBJ whole genome shotgun (WGS) entry which is preliminary data.</text>
</comment>
<dbReference type="PANTHER" id="PTHR31307:SF40">
    <property type="entry name" value="TRIHELIX TRANSCRIPTION FACTOR ENAP1-RELATED"/>
    <property type="match status" value="1"/>
</dbReference>
<evidence type="ECO:0000256" key="1">
    <source>
        <dbReference type="SAM" id="Coils"/>
    </source>
</evidence>
<dbReference type="EMBL" id="CAKOAT010059377">
    <property type="protein sequence ID" value="CAH8303955.1"/>
    <property type="molecule type" value="Genomic_DNA"/>
</dbReference>
<gene>
    <name evidence="2" type="ORF">ERUC_LOCUS3522</name>
</gene>
<dbReference type="InterPro" id="IPR044823">
    <property type="entry name" value="ASIL1/2-like"/>
</dbReference>
<keyword evidence="1" id="KW-0175">Coiled coil</keyword>
<evidence type="ECO:0000313" key="2">
    <source>
        <dbReference type="EMBL" id="CAH8303955.1"/>
    </source>
</evidence>
<accession>A0ABC8IXP9</accession>
<dbReference type="PANTHER" id="PTHR31307">
    <property type="entry name" value="TRIHELIX TRANSCRIPTION FACTOR ASIL2"/>
    <property type="match status" value="1"/>
</dbReference>
<dbReference type="AlphaFoldDB" id="A0ABC8IXP9"/>
<dbReference type="Proteomes" id="UP001642260">
    <property type="component" value="Unassembled WGS sequence"/>
</dbReference>
<proteinExistence type="predicted"/>